<proteinExistence type="predicted"/>
<comment type="subcellular location">
    <subcellularLocation>
        <location evidence="1">Nucleus</location>
    </subcellularLocation>
</comment>
<dbReference type="SMART" id="SM00066">
    <property type="entry name" value="GAL4"/>
    <property type="match status" value="1"/>
</dbReference>
<evidence type="ECO:0000313" key="9">
    <source>
        <dbReference type="Proteomes" id="UP000297299"/>
    </source>
</evidence>
<dbReference type="Gene3D" id="4.10.240.10">
    <property type="entry name" value="Zn(2)-C6 fungal-type DNA-binding domain"/>
    <property type="match status" value="1"/>
</dbReference>
<dbReference type="CDD" id="cd00067">
    <property type="entry name" value="GAL4"/>
    <property type="match status" value="1"/>
</dbReference>
<dbReference type="PROSITE" id="PS50048">
    <property type="entry name" value="ZN2_CY6_FUNGAL_2"/>
    <property type="match status" value="1"/>
</dbReference>
<keyword evidence="3" id="KW-0238">DNA-binding</keyword>
<evidence type="ECO:0000256" key="6">
    <source>
        <dbReference type="SAM" id="MobiDB-lite"/>
    </source>
</evidence>
<sequence length="455" mass="50637">MLELAGSQDSNSSTSAAPTSVRRKRIACDNCHFSKVRCTGETTGCQRCERVRKMCHYSESNMGRLPAGVGKRRKPSSHMNLDVFAAATHPQEQQQNDWDSISPFENVNGGELQTIQHAPPSTLSEEHQAPPSTASEDRGSSDMPIDDTMILWDEPNVTWEQHQQEQQQSKTLAENTSSELDSIGFDPLMSTFDDINFSDMEDEQHEFEESPLDLSFPRLAVAQASRSSPTTSQNQLQPQLNPSQVRSQAMQAFNTPPSLTLQSYQNSNNGFVQTADTISLSTEGVQLWTTQLEELSRTLQKSPIPLDGMLHHSSQLLPCIKEAVHSLHSADVSSSSTSLILILICLTQAITLFEQCVPSVLGGRLTAGSSDLSLRLGDFQVDRKAQQALQMHIVSKELSSILQVSNLIRQALLRQEWRSVSKRTHELLLEDLQVRTVTLVYQMKQKKNKSKTMTS</sequence>
<evidence type="ECO:0000259" key="7">
    <source>
        <dbReference type="PROSITE" id="PS50048"/>
    </source>
</evidence>
<reference evidence="8 9" key="1">
    <citation type="submission" date="2017-11" db="EMBL/GenBank/DDBJ databases">
        <title>Comparative genomics of Botrytis spp.</title>
        <authorList>
            <person name="Valero-Jimenez C.A."/>
            <person name="Tapia P."/>
            <person name="Veloso J."/>
            <person name="Silva-Moreno E."/>
            <person name="Staats M."/>
            <person name="Valdes J.H."/>
            <person name="Van Kan J.A.L."/>
        </authorList>
    </citation>
    <scope>NUCLEOTIDE SEQUENCE [LARGE SCALE GENOMIC DNA]</scope>
    <source>
        <strain evidence="8 9">MUCL2830</strain>
    </source>
</reference>
<evidence type="ECO:0000256" key="2">
    <source>
        <dbReference type="ARBA" id="ARBA00023015"/>
    </source>
</evidence>
<dbReference type="EMBL" id="PHWZ01001478">
    <property type="protein sequence ID" value="TEY23433.1"/>
    <property type="molecule type" value="Genomic_DNA"/>
</dbReference>
<evidence type="ECO:0000256" key="5">
    <source>
        <dbReference type="ARBA" id="ARBA00023242"/>
    </source>
</evidence>
<dbReference type="STRING" id="38488.A0A4Y8CBS3"/>
<dbReference type="OrthoDB" id="5412159at2759"/>
<dbReference type="PANTHER" id="PTHR31845">
    <property type="entry name" value="FINGER DOMAIN PROTEIN, PUTATIVE-RELATED"/>
    <property type="match status" value="1"/>
</dbReference>
<dbReference type="InterPro" id="IPR051089">
    <property type="entry name" value="prtT"/>
</dbReference>
<protein>
    <recommendedName>
        <fullName evidence="7">Zn(2)-C6 fungal-type domain-containing protein</fullName>
    </recommendedName>
</protein>
<gene>
    <name evidence="8" type="ORF">BOTCAL_1482g00010</name>
</gene>
<feature type="region of interest" description="Disordered" evidence="6">
    <location>
        <begin position="159"/>
        <end position="187"/>
    </location>
</feature>
<dbReference type="SUPFAM" id="SSF57701">
    <property type="entry name" value="Zn2/Cys6 DNA-binding domain"/>
    <property type="match status" value="1"/>
</dbReference>
<evidence type="ECO:0000313" key="8">
    <source>
        <dbReference type="EMBL" id="TEY23433.1"/>
    </source>
</evidence>
<keyword evidence="4" id="KW-0804">Transcription</keyword>
<feature type="region of interest" description="Disordered" evidence="6">
    <location>
        <begin position="222"/>
        <end position="248"/>
    </location>
</feature>
<feature type="domain" description="Zn(2)-C6 fungal-type" evidence="7">
    <location>
        <begin position="27"/>
        <end position="57"/>
    </location>
</feature>
<dbReference type="Proteomes" id="UP000297299">
    <property type="component" value="Unassembled WGS sequence"/>
</dbReference>
<keyword evidence="5" id="KW-0539">Nucleus</keyword>
<evidence type="ECO:0000256" key="4">
    <source>
        <dbReference type="ARBA" id="ARBA00023163"/>
    </source>
</evidence>
<dbReference type="InterPro" id="IPR036864">
    <property type="entry name" value="Zn2-C6_fun-type_DNA-bd_sf"/>
</dbReference>
<keyword evidence="2" id="KW-0805">Transcription regulation</keyword>
<dbReference type="AlphaFoldDB" id="A0A4Y8CBS3"/>
<dbReference type="GO" id="GO:0000981">
    <property type="term" value="F:DNA-binding transcription factor activity, RNA polymerase II-specific"/>
    <property type="evidence" value="ECO:0007669"/>
    <property type="project" value="InterPro"/>
</dbReference>
<feature type="compositionally biased region" description="Polar residues" evidence="6">
    <location>
        <begin position="169"/>
        <end position="180"/>
    </location>
</feature>
<accession>A0A4Y8CBS3</accession>
<dbReference type="GO" id="GO:0000976">
    <property type="term" value="F:transcription cis-regulatory region binding"/>
    <property type="evidence" value="ECO:0007669"/>
    <property type="project" value="TreeGrafter"/>
</dbReference>
<dbReference type="PROSITE" id="PS00463">
    <property type="entry name" value="ZN2_CY6_FUNGAL_1"/>
    <property type="match status" value="1"/>
</dbReference>
<evidence type="ECO:0000256" key="3">
    <source>
        <dbReference type="ARBA" id="ARBA00023125"/>
    </source>
</evidence>
<keyword evidence="9" id="KW-1185">Reference proteome</keyword>
<organism evidence="8 9">
    <name type="scientific">Botryotinia calthae</name>
    <dbReference type="NCBI Taxonomy" id="38488"/>
    <lineage>
        <taxon>Eukaryota</taxon>
        <taxon>Fungi</taxon>
        <taxon>Dikarya</taxon>
        <taxon>Ascomycota</taxon>
        <taxon>Pezizomycotina</taxon>
        <taxon>Leotiomycetes</taxon>
        <taxon>Helotiales</taxon>
        <taxon>Sclerotiniaceae</taxon>
        <taxon>Botryotinia</taxon>
    </lineage>
</organism>
<dbReference type="GO" id="GO:0008270">
    <property type="term" value="F:zinc ion binding"/>
    <property type="evidence" value="ECO:0007669"/>
    <property type="project" value="InterPro"/>
</dbReference>
<evidence type="ECO:0000256" key="1">
    <source>
        <dbReference type="ARBA" id="ARBA00004123"/>
    </source>
</evidence>
<dbReference type="InterPro" id="IPR001138">
    <property type="entry name" value="Zn2Cys6_DnaBD"/>
</dbReference>
<dbReference type="PANTHER" id="PTHR31845:SF17">
    <property type="entry name" value="ZN(II)2CYS6 TRANSCRIPTION FACTOR (EUROFUNG)"/>
    <property type="match status" value="1"/>
</dbReference>
<feature type="compositionally biased region" description="Low complexity" evidence="6">
    <location>
        <begin position="227"/>
        <end position="244"/>
    </location>
</feature>
<name>A0A4Y8CBS3_9HELO</name>
<dbReference type="GO" id="GO:0005634">
    <property type="term" value="C:nucleus"/>
    <property type="evidence" value="ECO:0007669"/>
    <property type="project" value="UniProtKB-SubCell"/>
</dbReference>
<feature type="region of interest" description="Disordered" evidence="6">
    <location>
        <begin position="119"/>
        <end position="147"/>
    </location>
</feature>
<dbReference type="Pfam" id="PF00172">
    <property type="entry name" value="Zn_clus"/>
    <property type="match status" value="1"/>
</dbReference>
<comment type="caution">
    <text evidence="8">The sequence shown here is derived from an EMBL/GenBank/DDBJ whole genome shotgun (WGS) entry which is preliminary data.</text>
</comment>